<dbReference type="EMBL" id="DTLB01000051">
    <property type="protein sequence ID" value="HFW33044.1"/>
    <property type="molecule type" value="Genomic_DNA"/>
</dbReference>
<proteinExistence type="predicted"/>
<sequence length="90" mass="10962">MEKRCSKCNSWLPHIHYSYIGYCCRKGDVSHHEYYCEFFSELSFEEEFLWCESCKVLISQEELEDHLSRGHCLFRGVFVDRDYREEIYEG</sequence>
<gene>
    <name evidence="1" type="ORF">ENW66_08895</name>
</gene>
<organism evidence="1">
    <name type="scientific">Archaeoglobus fulgidus</name>
    <dbReference type="NCBI Taxonomy" id="2234"/>
    <lineage>
        <taxon>Archaea</taxon>
        <taxon>Methanobacteriati</taxon>
        <taxon>Methanobacteriota</taxon>
        <taxon>Archaeoglobi</taxon>
        <taxon>Archaeoglobales</taxon>
        <taxon>Archaeoglobaceae</taxon>
        <taxon>Archaeoglobus</taxon>
    </lineage>
</organism>
<dbReference type="AlphaFoldDB" id="A0A7C3RCI2"/>
<protein>
    <submittedName>
        <fullName evidence="1">Uncharacterized protein</fullName>
    </submittedName>
</protein>
<evidence type="ECO:0000313" key="1">
    <source>
        <dbReference type="EMBL" id="HFW33044.1"/>
    </source>
</evidence>
<name>A0A7C3RCI2_ARCFL</name>
<comment type="caution">
    <text evidence="1">The sequence shown here is derived from an EMBL/GenBank/DDBJ whole genome shotgun (WGS) entry which is preliminary data.</text>
</comment>
<accession>A0A7C3RCI2</accession>
<reference evidence="1" key="1">
    <citation type="journal article" date="2020" name="mSystems">
        <title>Genome- and Community-Level Interaction Insights into Carbon Utilization and Element Cycling Functions of Hydrothermarchaeota in Hydrothermal Sediment.</title>
        <authorList>
            <person name="Zhou Z."/>
            <person name="Liu Y."/>
            <person name="Xu W."/>
            <person name="Pan J."/>
            <person name="Luo Z.H."/>
            <person name="Li M."/>
        </authorList>
    </citation>
    <scope>NUCLEOTIDE SEQUENCE [LARGE SCALE GENOMIC DNA]</scope>
    <source>
        <strain evidence="1">SpSt-87</strain>
    </source>
</reference>